<keyword evidence="4" id="KW-0802">TPR repeat</keyword>
<evidence type="ECO:0000256" key="1">
    <source>
        <dbReference type="ARBA" id="ARBA00004496"/>
    </source>
</evidence>
<dbReference type="Gene3D" id="1.25.40.10">
    <property type="entry name" value="Tetratricopeptide repeat domain"/>
    <property type="match status" value="2"/>
</dbReference>
<dbReference type="GO" id="GO:0005929">
    <property type="term" value="C:cilium"/>
    <property type="evidence" value="ECO:0007669"/>
    <property type="project" value="TreeGrafter"/>
</dbReference>
<sequence length="323" mass="36061">INECIYIYINIFIASWTVVCEQRLLLGLFFSSLEDFWLALHFFHSCAEREGGSSSGPATEALVCLAEVYLQRGELQRARQQAELCIRQADEDGWLDSNHRPLRLRARGTLWRICSRLADAQLEAADLDWALKLLHEGHEAAAGSEDKHLESEACYRLGLTYQSAGDHGTAKQFFNSCIQICSTLQDADGMGKSYKAMASEGNPHDQLQYLEKMADIYRSSGLKHGLADALLCLGNIYFKRSQYITACEFFRQSCELSFELEDPSLLQKAQVWLGCARARSLMRGHGADVEASSVAALRRLLTRKETRGPGPQALPLPGPHADE</sequence>
<dbReference type="SUPFAM" id="SSF48452">
    <property type="entry name" value="TPR-like"/>
    <property type="match status" value="2"/>
</dbReference>
<dbReference type="InterPro" id="IPR011990">
    <property type="entry name" value="TPR-like_helical_dom_sf"/>
</dbReference>
<dbReference type="Proteomes" id="UP000694565">
    <property type="component" value="Unplaced"/>
</dbReference>
<evidence type="ECO:0000256" key="4">
    <source>
        <dbReference type="ARBA" id="ARBA00022803"/>
    </source>
</evidence>
<name>A0A8C2ZYU0_CYCLU</name>
<proteinExistence type="predicted"/>
<reference evidence="7" key="1">
    <citation type="submission" date="2025-08" db="UniProtKB">
        <authorList>
            <consortium name="Ensembl"/>
        </authorList>
    </citation>
    <scope>IDENTIFICATION</scope>
</reference>
<dbReference type="Ensembl" id="ENSCLMT00005035788.1">
    <property type="protein sequence ID" value="ENSCLMP00005034376.1"/>
    <property type="gene ID" value="ENSCLMG00005016460.1"/>
</dbReference>
<dbReference type="GO" id="GO:0003341">
    <property type="term" value="P:cilium movement"/>
    <property type="evidence" value="ECO:0007669"/>
    <property type="project" value="TreeGrafter"/>
</dbReference>
<evidence type="ECO:0000256" key="3">
    <source>
        <dbReference type="ARBA" id="ARBA00022737"/>
    </source>
</evidence>
<dbReference type="Pfam" id="PF13181">
    <property type="entry name" value="TPR_8"/>
    <property type="match status" value="1"/>
</dbReference>
<dbReference type="PANTHER" id="PTHR46630:SF1">
    <property type="entry name" value="TETRATRICOPEPTIDE REPEAT PROTEIN 29"/>
    <property type="match status" value="1"/>
</dbReference>
<dbReference type="PANTHER" id="PTHR46630">
    <property type="entry name" value="TETRATRICOPEPTIDE REPEAT PROTEIN 29"/>
    <property type="match status" value="1"/>
</dbReference>
<dbReference type="InterPro" id="IPR051476">
    <property type="entry name" value="Bac_ResReg_Asp_Phosphatase"/>
</dbReference>
<comment type="function">
    <text evidence="6">Axonemal protein which is implicated in axonemal and/or peri-axonemal structure assembly and regulates flagellum assembly and beating and therefore sperm motility.</text>
</comment>
<keyword evidence="2" id="KW-0963">Cytoplasm</keyword>
<evidence type="ECO:0000313" key="8">
    <source>
        <dbReference type="Proteomes" id="UP000694565"/>
    </source>
</evidence>
<evidence type="ECO:0000256" key="6">
    <source>
        <dbReference type="ARBA" id="ARBA00044739"/>
    </source>
</evidence>
<organism evidence="7 8">
    <name type="scientific">Cyclopterus lumpus</name>
    <name type="common">Lumpsucker</name>
    <dbReference type="NCBI Taxonomy" id="8103"/>
    <lineage>
        <taxon>Eukaryota</taxon>
        <taxon>Metazoa</taxon>
        <taxon>Chordata</taxon>
        <taxon>Craniata</taxon>
        <taxon>Vertebrata</taxon>
        <taxon>Euteleostomi</taxon>
        <taxon>Actinopterygii</taxon>
        <taxon>Neopterygii</taxon>
        <taxon>Teleostei</taxon>
        <taxon>Neoteleostei</taxon>
        <taxon>Acanthomorphata</taxon>
        <taxon>Eupercaria</taxon>
        <taxon>Perciformes</taxon>
        <taxon>Cottioidei</taxon>
        <taxon>Cottales</taxon>
        <taxon>Cyclopteridae</taxon>
        <taxon>Cyclopterus</taxon>
    </lineage>
</organism>
<reference evidence="7" key="2">
    <citation type="submission" date="2025-09" db="UniProtKB">
        <authorList>
            <consortium name="Ensembl"/>
        </authorList>
    </citation>
    <scope>IDENTIFICATION</scope>
</reference>
<comment type="subcellular location">
    <subcellularLocation>
        <location evidence="1">Cytoplasm</location>
    </subcellularLocation>
</comment>
<evidence type="ECO:0000313" key="7">
    <source>
        <dbReference type="Ensembl" id="ENSCLMP00005034376.1"/>
    </source>
</evidence>
<dbReference type="SMART" id="SM00028">
    <property type="entry name" value="TPR"/>
    <property type="match status" value="5"/>
</dbReference>
<keyword evidence="3" id="KW-0677">Repeat</keyword>
<dbReference type="GO" id="GO:0005737">
    <property type="term" value="C:cytoplasm"/>
    <property type="evidence" value="ECO:0007669"/>
    <property type="project" value="UniProtKB-SubCell"/>
</dbReference>
<dbReference type="InterPro" id="IPR019734">
    <property type="entry name" value="TPR_rpt"/>
</dbReference>
<protein>
    <recommendedName>
        <fullName evidence="5">Tetratricopeptide repeat protein 29</fullName>
    </recommendedName>
</protein>
<keyword evidence="8" id="KW-1185">Reference proteome</keyword>
<dbReference type="GeneTree" id="ENSGT00940000174503"/>
<accession>A0A8C2ZYU0</accession>
<evidence type="ECO:0000256" key="2">
    <source>
        <dbReference type="ARBA" id="ARBA00022490"/>
    </source>
</evidence>
<evidence type="ECO:0000256" key="5">
    <source>
        <dbReference type="ARBA" id="ARBA00040665"/>
    </source>
</evidence>
<dbReference type="AlphaFoldDB" id="A0A8C2ZYU0"/>